<gene>
    <name evidence="15" type="ORF">GDO81_024431</name>
</gene>
<evidence type="ECO:0000256" key="1">
    <source>
        <dbReference type="ARBA" id="ARBA00004613"/>
    </source>
</evidence>
<keyword evidence="4" id="KW-0800">Toxin</keyword>
<evidence type="ECO:0000256" key="10">
    <source>
        <dbReference type="ARBA" id="ARBA00023026"/>
    </source>
</evidence>
<dbReference type="FunFam" id="3.90.176.10:FF:000001">
    <property type="entry name" value="NAD(P)(+)--arginine ADP-ribosyltransferase"/>
    <property type="match status" value="1"/>
</dbReference>
<proteinExistence type="inferred from homology"/>
<reference evidence="15" key="1">
    <citation type="thesis" date="2020" institute="ProQuest LLC" country="789 East Eisenhower Parkway, Ann Arbor, MI, USA">
        <title>Comparative Genomics and Chromosome Evolution.</title>
        <authorList>
            <person name="Mudd A.B."/>
        </authorList>
    </citation>
    <scope>NUCLEOTIDE SEQUENCE</scope>
    <source>
        <strain evidence="15">237g6f4</strain>
        <tissue evidence="15">Blood</tissue>
    </source>
</reference>
<dbReference type="PANTHER" id="PTHR10339">
    <property type="entry name" value="ADP-RIBOSYLTRANSFERASE"/>
    <property type="match status" value="1"/>
</dbReference>
<evidence type="ECO:0000256" key="5">
    <source>
        <dbReference type="ARBA" id="ARBA00022676"/>
    </source>
</evidence>
<keyword evidence="11 14" id="KW-0520">NAD</keyword>
<dbReference type="SUPFAM" id="SSF56399">
    <property type="entry name" value="ADP-ribosylation"/>
    <property type="match status" value="1"/>
</dbReference>
<keyword evidence="3" id="KW-0964">Secreted</keyword>
<dbReference type="GO" id="GO:0003950">
    <property type="term" value="F:NAD+ poly-ADP-ribosyltransferase activity"/>
    <property type="evidence" value="ECO:0007669"/>
    <property type="project" value="TreeGrafter"/>
</dbReference>
<evidence type="ECO:0000256" key="7">
    <source>
        <dbReference type="ARBA" id="ARBA00022695"/>
    </source>
</evidence>
<evidence type="ECO:0000256" key="8">
    <source>
        <dbReference type="ARBA" id="ARBA00022729"/>
    </source>
</evidence>
<evidence type="ECO:0000256" key="11">
    <source>
        <dbReference type="ARBA" id="ARBA00023027"/>
    </source>
</evidence>
<dbReference type="Pfam" id="PF01129">
    <property type="entry name" value="ART"/>
    <property type="match status" value="1"/>
</dbReference>
<comment type="catalytic activity">
    <reaction evidence="13 14">
        <text>L-arginyl-[protein] + NAD(+) = N(omega)-(ADP-D-ribosyl)-L-arginyl-[protein] + nicotinamide + H(+)</text>
        <dbReference type="Rhea" id="RHEA:19149"/>
        <dbReference type="Rhea" id="RHEA-COMP:10532"/>
        <dbReference type="Rhea" id="RHEA-COMP:15087"/>
        <dbReference type="ChEBI" id="CHEBI:15378"/>
        <dbReference type="ChEBI" id="CHEBI:17154"/>
        <dbReference type="ChEBI" id="CHEBI:29965"/>
        <dbReference type="ChEBI" id="CHEBI:57540"/>
        <dbReference type="ChEBI" id="CHEBI:142554"/>
        <dbReference type="EC" id="2.4.2.31"/>
    </reaction>
</comment>
<dbReference type="EMBL" id="WNYA01003269">
    <property type="protein sequence ID" value="KAG8543527.1"/>
    <property type="molecule type" value="Genomic_DNA"/>
</dbReference>
<dbReference type="InterPro" id="IPR050999">
    <property type="entry name" value="ADP-ribosyltransferase_ARG"/>
</dbReference>
<dbReference type="InterPro" id="IPR000768">
    <property type="entry name" value="ART"/>
</dbReference>
<keyword evidence="7" id="KW-0548">Nucleotidyltransferase</keyword>
<dbReference type="GO" id="GO:0005576">
    <property type="term" value="C:extracellular region"/>
    <property type="evidence" value="ECO:0007669"/>
    <property type="project" value="UniProtKB-SubCell"/>
</dbReference>
<accession>A0AAV6Z837</accession>
<evidence type="ECO:0000256" key="2">
    <source>
        <dbReference type="ARBA" id="ARBA00009558"/>
    </source>
</evidence>
<keyword evidence="12" id="KW-1015">Disulfide bond</keyword>
<evidence type="ECO:0000256" key="4">
    <source>
        <dbReference type="ARBA" id="ARBA00022656"/>
    </source>
</evidence>
<keyword evidence="16" id="KW-1185">Reference proteome</keyword>
<protein>
    <recommendedName>
        <fullName evidence="14">NAD(P)(+)--arginine ADP-ribosyltransferase</fullName>
        <ecNumber evidence="14">2.4.2.31</ecNumber>
    </recommendedName>
    <alternativeName>
        <fullName evidence="14">Mono(ADP-ribosyl)transferase</fullName>
    </alternativeName>
</protein>
<comment type="subcellular location">
    <subcellularLocation>
        <location evidence="1">Secreted</location>
    </subcellularLocation>
</comment>
<evidence type="ECO:0000256" key="12">
    <source>
        <dbReference type="ARBA" id="ARBA00023157"/>
    </source>
</evidence>
<dbReference type="AlphaFoldDB" id="A0AAV6Z837"/>
<keyword evidence="8" id="KW-0732">Signal</keyword>
<name>A0AAV6Z837_ENGPU</name>
<evidence type="ECO:0000256" key="14">
    <source>
        <dbReference type="RuleBase" id="RU361228"/>
    </source>
</evidence>
<evidence type="ECO:0000256" key="3">
    <source>
        <dbReference type="ARBA" id="ARBA00022525"/>
    </source>
</evidence>
<dbReference type="PRINTS" id="PR00970">
    <property type="entry name" value="RIBTRNSFRASE"/>
</dbReference>
<dbReference type="GO" id="GO:0106274">
    <property type="term" value="F:NAD+-protein-arginine ADP-ribosyltransferase activity"/>
    <property type="evidence" value="ECO:0007669"/>
    <property type="project" value="UniProtKB-EC"/>
</dbReference>
<dbReference type="GO" id="GO:0090729">
    <property type="term" value="F:toxin activity"/>
    <property type="evidence" value="ECO:0007669"/>
    <property type="project" value="UniProtKB-KW"/>
</dbReference>
<organism evidence="15 16">
    <name type="scientific">Engystomops pustulosus</name>
    <name type="common">Tungara frog</name>
    <name type="synonym">Physalaemus pustulosus</name>
    <dbReference type="NCBI Taxonomy" id="76066"/>
    <lineage>
        <taxon>Eukaryota</taxon>
        <taxon>Metazoa</taxon>
        <taxon>Chordata</taxon>
        <taxon>Craniata</taxon>
        <taxon>Vertebrata</taxon>
        <taxon>Euteleostomi</taxon>
        <taxon>Amphibia</taxon>
        <taxon>Batrachia</taxon>
        <taxon>Anura</taxon>
        <taxon>Neobatrachia</taxon>
        <taxon>Hyloidea</taxon>
        <taxon>Leptodactylidae</taxon>
        <taxon>Leiuperinae</taxon>
        <taxon>Engystomops</taxon>
    </lineage>
</organism>
<evidence type="ECO:0000256" key="9">
    <source>
        <dbReference type="ARBA" id="ARBA00022857"/>
    </source>
</evidence>
<dbReference type="EC" id="2.4.2.31" evidence="14"/>
<dbReference type="PANTHER" id="PTHR10339:SF25">
    <property type="entry name" value="SECRETED EXOENZYME S"/>
    <property type="match status" value="1"/>
</dbReference>
<keyword evidence="6 14" id="KW-0808">Transferase</keyword>
<keyword evidence="9 14" id="KW-0521">NADP</keyword>
<sequence>MNKIFTKILKKEYKSNSLFKKEWKKAMNHWKKIKPTLSKLPKGFSNVHGVALVAYTGPLYEAFNEATRDVGISIQNYKNKFQFKAMHYYLTTAIQMLYNNHEKLVYRGVRDIKFIPSSNSGSDIRFGQFTSSSLDEAEAKKFGKSSFFTIKTNLGVDLESFSFYKKQKEVLIPGYELFEVESFDKQNHHFKLISKGRGQTKSHFNCAYWKGK</sequence>
<evidence type="ECO:0000313" key="15">
    <source>
        <dbReference type="EMBL" id="KAG8543527.1"/>
    </source>
</evidence>
<comment type="caution">
    <text evidence="15">The sequence shown here is derived from an EMBL/GenBank/DDBJ whole genome shotgun (WGS) entry which is preliminary data.</text>
</comment>
<dbReference type="PROSITE" id="PS51996">
    <property type="entry name" value="TR_MART"/>
    <property type="match status" value="1"/>
</dbReference>
<keyword evidence="10" id="KW-0843">Virulence</keyword>
<dbReference type="Gene3D" id="3.90.176.10">
    <property type="entry name" value="Toxin ADP-ribosyltransferase, Chain A, domain 1"/>
    <property type="match status" value="1"/>
</dbReference>
<dbReference type="GO" id="GO:0016779">
    <property type="term" value="F:nucleotidyltransferase activity"/>
    <property type="evidence" value="ECO:0007669"/>
    <property type="project" value="UniProtKB-KW"/>
</dbReference>
<dbReference type="Proteomes" id="UP000824782">
    <property type="component" value="Unassembled WGS sequence"/>
</dbReference>
<comment type="similarity">
    <text evidence="2 14">Belongs to the Arg-specific ADP-ribosyltransferase family.</text>
</comment>
<keyword evidence="5 14" id="KW-0328">Glycosyltransferase</keyword>
<evidence type="ECO:0000256" key="13">
    <source>
        <dbReference type="ARBA" id="ARBA00047597"/>
    </source>
</evidence>
<evidence type="ECO:0000313" key="16">
    <source>
        <dbReference type="Proteomes" id="UP000824782"/>
    </source>
</evidence>
<evidence type="ECO:0000256" key="6">
    <source>
        <dbReference type="ARBA" id="ARBA00022679"/>
    </source>
</evidence>
<dbReference type="PROSITE" id="PS01291">
    <property type="entry name" value="ART"/>
    <property type="match status" value="1"/>
</dbReference>